<dbReference type="GeneID" id="118478417"/>
<dbReference type="Proteomes" id="UP000694888">
    <property type="component" value="Unplaced"/>
</dbReference>
<dbReference type="RefSeq" id="XP_035827877.1">
    <property type="nucleotide sequence ID" value="XM_035971984.1"/>
</dbReference>
<proteinExistence type="predicted"/>
<evidence type="ECO:0000256" key="1">
    <source>
        <dbReference type="SAM" id="MobiDB-lite"/>
    </source>
</evidence>
<evidence type="ECO:0000313" key="2">
    <source>
        <dbReference type="Proteomes" id="UP000694888"/>
    </source>
</evidence>
<name>A0ABM1VZN4_APLCA</name>
<dbReference type="InterPro" id="IPR029021">
    <property type="entry name" value="Prot-tyrosine_phosphatase-like"/>
</dbReference>
<dbReference type="SUPFAM" id="SSF52799">
    <property type="entry name" value="(Phosphotyrosine protein) phosphatases II"/>
    <property type="match status" value="1"/>
</dbReference>
<keyword evidence="2" id="KW-1185">Reference proteome</keyword>
<feature type="region of interest" description="Disordered" evidence="1">
    <location>
        <begin position="105"/>
        <end position="124"/>
    </location>
</feature>
<accession>A0ABM1VZN4</accession>
<sequence length="144" mass="15865">MYFRRITLDEAFDYIRSRRHVIWPNTSFMMQLNQFETELSSFAPRSTTGISLCPAELGTPTIYSDHFSQTSFDITQAVSTTTNGQNGAQGIMDTADLDLVVVTDEEDMEEEEESDSLSVSSDSGSVLRATAPLAMFVSALSTPS</sequence>
<reference evidence="3" key="1">
    <citation type="submission" date="2025-08" db="UniProtKB">
        <authorList>
            <consortium name="RefSeq"/>
        </authorList>
    </citation>
    <scope>IDENTIFICATION</scope>
</reference>
<protein>
    <submittedName>
        <fullName evidence="3">Dual specificity protein phosphatase 1-like</fullName>
    </submittedName>
</protein>
<dbReference type="Gene3D" id="3.90.190.10">
    <property type="entry name" value="Protein tyrosine phosphatase superfamily"/>
    <property type="match status" value="1"/>
</dbReference>
<gene>
    <name evidence="3" type="primary">LOC118478417</name>
</gene>
<organism evidence="2 3">
    <name type="scientific">Aplysia californica</name>
    <name type="common">California sea hare</name>
    <dbReference type="NCBI Taxonomy" id="6500"/>
    <lineage>
        <taxon>Eukaryota</taxon>
        <taxon>Metazoa</taxon>
        <taxon>Spiralia</taxon>
        <taxon>Lophotrochozoa</taxon>
        <taxon>Mollusca</taxon>
        <taxon>Gastropoda</taxon>
        <taxon>Heterobranchia</taxon>
        <taxon>Euthyneura</taxon>
        <taxon>Tectipleura</taxon>
        <taxon>Aplysiida</taxon>
        <taxon>Aplysioidea</taxon>
        <taxon>Aplysiidae</taxon>
        <taxon>Aplysia</taxon>
    </lineage>
</organism>
<evidence type="ECO:0000313" key="3">
    <source>
        <dbReference type="RefSeq" id="XP_035827877.1"/>
    </source>
</evidence>
<feature type="compositionally biased region" description="Acidic residues" evidence="1">
    <location>
        <begin position="105"/>
        <end position="115"/>
    </location>
</feature>